<name>A0A1A8H7Z7_9TELE</name>
<reference evidence="3" key="1">
    <citation type="submission" date="2016-05" db="EMBL/GenBank/DDBJ databases">
        <authorList>
            <person name="Lavstsen T."/>
            <person name="Jespersen J.S."/>
        </authorList>
    </citation>
    <scope>NUCLEOTIDE SEQUENCE</scope>
    <source>
        <tissue evidence="3">Brain</tissue>
    </source>
</reference>
<dbReference type="SUPFAM" id="SSF48464">
    <property type="entry name" value="ENTH/VHS domain"/>
    <property type="match status" value="1"/>
</dbReference>
<protein>
    <submittedName>
        <fullName evidence="3">SR-related CTD-associated factor 4b</fullName>
    </submittedName>
</protein>
<dbReference type="SMART" id="SM00582">
    <property type="entry name" value="RPR"/>
    <property type="match status" value="1"/>
</dbReference>
<evidence type="ECO:0000313" key="3">
    <source>
        <dbReference type="EMBL" id="SBQ79608.1"/>
    </source>
</evidence>
<gene>
    <name evidence="3" type="primary">SCAF4B</name>
</gene>
<dbReference type="Gene3D" id="1.25.40.90">
    <property type="match status" value="1"/>
</dbReference>
<evidence type="ECO:0000256" key="1">
    <source>
        <dbReference type="ARBA" id="ARBA00022884"/>
    </source>
</evidence>
<dbReference type="InterPro" id="IPR008942">
    <property type="entry name" value="ENTH_VHS"/>
</dbReference>
<dbReference type="InterPro" id="IPR006569">
    <property type="entry name" value="CID_dom"/>
</dbReference>
<proteinExistence type="predicted"/>
<dbReference type="PANTHER" id="PTHR23140">
    <property type="entry name" value="RNA PROCESSING PROTEIN LD23810P"/>
    <property type="match status" value="1"/>
</dbReference>
<dbReference type="GO" id="GO:0003723">
    <property type="term" value="F:RNA binding"/>
    <property type="evidence" value="ECO:0007669"/>
    <property type="project" value="UniProtKB-KW"/>
</dbReference>
<dbReference type="GO" id="GO:0005634">
    <property type="term" value="C:nucleus"/>
    <property type="evidence" value="ECO:0007669"/>
    <property type="project" value="TreeGrafter"/>
</dbReference>
<reference evidence="3" key="2">
    <citation type="submission" date="2016-06" db="EMBL/GenBank/DDBJ databases">
        <title>The genome of a short-lived fish provides insights into sex chromosome evolution and the genetic control of aging.</title>
        <authorList>
            <person name="Reichwald K."/>
            <person name="Felder M."/>
            <person name="Petzold A."/>
            <person name="Koch P."/>
            <person name="Groth M."/>
            <person name="Platzer M."/>
        </authorList>
    </citation>
    <scope>NUCLEOTIDE SEQUENCE</scope>
    <source>
        <tissue evidence="3">Brain</tissue>
    </source>
</reference>
<sequence>MDAVNAFNMELFSMIDMKPPISRAKMMSVTKSAIKAIKLYKHVVQIVEKFIKKCKPELKVPGLYVVDSIVRQSRHQFGVDKDVFGPRFLKNFTETFQNLYHCPEDDKSKIARVLNLWQKNGVFDMDILQPLMDMEDVVISPPPALEVPVDFQPETAPPVNNATNTPTVPQLPSSDALAAVAQLLQSPHCQELQMMLQSFQQAEKTLAVTAATDNTSNPIPVNQFNLYAAETVKKASIAEKLLDRFEYDDDPEDILVSDGKIQTQVYPVNKLNQFPGQMLNTDINSDLMGQTGDMKHIRGQLGRKFIQEIREYTQKLRHEIQIWFQVPQKKEKIEVFISLKVVTATALSLQRTALELLSAVIDLLHVLWFTNLGQKEEKLDKDRASSTTQEKPQGLVKCLPLPLISEFLCVATAICRHLRLGVKATQFSLFVQTLCSVLVHRGTALSVNKQSDRLTLHPQPLSCTEALALLLCWASLSCNTALLAQIQALSEQYKVRELMGMGKNKVRGKGFISQSGTRRLNHLEDNKTLEEEENLLTDCKLPLSRIFLHWEPVFQPSEPQSVQPRDEPDPGQLANDTAHLLTKWSVRWLVEDTYDANRTKELLLWLEKVVVKPRRILKVVMQDFGLKADLLQLFHHSFEAQHLSSVSAGVETVQLFTNVMISLLETQENLPEFHRGVISTCLPEHDPSKREAGLFLLSSYIHELWSGASSAQLFLSHISLVTRTKSKGQKGSKTKSQTAIRAICNDIIAMTS</sequence>
<dbReference type="EMBL" id="HAEC01011391">
    <property type="protein sequence ID" value="SBQ79608.1"/>
    <property type="molecule type" value="Transcribed_RNA"/>
</dbReference>
<dbReference type="GO" id="GO:1990269">
    <property type="term" value="F:RNA polymerase II C-terminal domain phosphoserine binding"/>
    <property type="evidence" value="ECO:0007669"/>
    <property type="project" value="TreeGrafter"/>
</dbReference>
<evidence type="ECO:0000259" key="2">
    <source>
        <dbReference type="PROSITE" id="PS51391"/>
    </source>
</evidence>
<dbReference type="GO" id="GO:2000805">
    <property type="term" value="P:negative regulation of termination of RNA polymerase II transcription, poly(A)-coupled"/>
    <property type="evidence" value="ECO:0007669"/>
    <property type="project" value="TreeGrafter"/>
</dbReference>
<organism evidence="3">
    <name type="scientific">Nothobranchius korthausae</name>
    <dbReference type="NCBI Taxonomy" id="1143690"/>
    <lineage>
        <taxon>Eukaryota</taxon>
        <taxon>Metazoa</taxon>
        <taxon>Chordata</taxon>
        <taxon>Craniata</taxon>
        <taxon>Vertebrata</taxon>
        <taxon>Euteleostomi</taxon>
        <taxon>Actinopterygii</taxon>
        <taxon>Neopterygii</taxon>
        <taxon>Teleostei</taxon>
        <taxon>Neoteleostei</taxon>
        <taxon>Acanthomorphata</taxon>
        <taxon>Ovalentaria</taxon>
        <taxon>Atherinomorphae</taxon>
        <taxon>Cyprinodontiformes</taxon>
        <taxon>Nothobranchiidae</taxon>
        <taxon>Nothobranchius</taxon>
    </lineage>
</organism>
<keyword evidence="1" id="KW-0694">RNA-binding</keyword>
<dbReference type="InterPro" id="IPR051485">
    <property type="entry name" value="SR-CTD_assoc_factor"/>
</dbReference>
<dbReference type="PANTHER" id="PTHR23140:SF3">
    <property type="entry name" value="SR-RELATED AND CTD-ASSOCIATED FACTOR 4"/>
    <property type="match status" value="1"/>
</dbReference>
<dbReference type="AlphaFoldDB" id="A0A1A8H7Z7"/>
<feature type="domain" description="CID" evidence="2">
    <location>
        <begin position="1"/>
        <end position="139"/>
    </location>
</feature>
<accession>A0A1A8H7Z7</accession>
<dbReference type="FunFam" id="1.25.40.90:FF:000004">
    <property type="entry name" value="splicing factor, arginine/serine-rich 15"/>
    <property type="match status" value="1"/>
</dbReference>
<dbReference type="PROSITE" id="PS51391">
    <property type="entry name" value="CID"/>
    <property type="match status" value="1"/>
</dbReference>
<dbReference type="Pfam" id="PF04818">
    <property type="entry name" value="CID"/>
    <property type="match status" value="1"/>
</dbReference>